<evidence type="ECO:0000313" key="10">
    <source>
        <dbReference type="Proteomes" id="UP000003860"/>
    </source>
</evidence>
<dbReference type="GO" id="GO:0008408">
    <property type="term" value="F:3'-5' exonuclease activity"/>
    <property type="evidence" value="ECO:0007669"/>
    <property type="project" value="InterPro"/>
</dbReference>
<dbReference type="NCBIfam" id="TIGR00678">
    <property type="entry name" value="holB"/>
    <property type="match status" value="1"/>
</dbReference>
<dbReference type="AlphaFoldDB" id="F1TCW8"/>
<reference evidence="9" key="1">
    <citation type="submission" date="2009-07" db="EMBL/GenBank/DDBJ databases">
        <authorList>
            <consortium name="US DOE Joint Genome Institute (JGI-PGF)"/>
            <person name="Lucas S."/>
            <person name="Copeland A."/>
            <person name="Lapidus A."/>
            <person name="Glavina del Rio T."/>
            <person name="Tice H."/>
            <person name="Bruce D."/>
            <person name="Goodwin L."/>
            <person name="Pitluck S."/>
            <person name="Larimer F."/>
            <person name="Land M.L."/>
            <person name="Mouttaki H."/>
            <person name="He Z."/>
            <person name="Zhou J."/>
            <person name="Hemme C.L."/>
        </authorList>
    </citation>
    <scope>NUCLEOTIDE SEQUENCE</scope>
    <source>
        <strain evidence="9">DSM 2782</strain>
    </source>
</reference>
<dbReference type="eggNOG" id="COG2812">
    <property type="taxonomic scope" value="Bacteria"/>
</dbReference>
<dbReference type="InterPro" id="IPR015199">
    <property type="entry name" value="DNA_pol_III_delta_C"/>
</dbReference>
<keyword evidence="4" id="KW-0548">Nucleotidyltransferase</keyword>
<dbReference type="InterPro" id="IPR004622">
    <property type="entry name" value="DNA_pol_HolB"/>
</dbReference>
<keyword evidence="6" id="KW-0239">DNA-directed DNA polymerase</keyword>
<gene>
    <name evidence="9" type="ORF">Cpap_2238</name>
</gene>
<dbReference type="InterPro" id="IPR050238">
    <property type="entry name" value="DNA_Rep/Repair_Clamp_Loader"/>
</dbReference>
<organism evidence="9 10">
    <name type="scientific">Ruminiclostridium papyrosolvens DSM 2782</name>
    <dbReference type="NCBI Taxonomy" id="588581"/>
    <lineage>
        <taxon>Bacteria</taxon>
        <taxon>Bacillati</taxon>
        <taxon>Bacillota</taxon>
        <taxon>Clostridia</taxon>
        <taxon>Eubacteriales</taxon>
        <taxon>Oscillospiraceae</taxon>
        <taxon>Ruminiclostridium</taxon>
    </lineage>
</organism>
<comment type="catalytic activity">
    <reaction evidence="7">
        <text>DNA(n) + a 2'-deoxyribonucleoside 5'-triphosphate = DNA(n+1) + diphosphate</text>
        <dbReference type="Rhea" id="RHEA:22508"/>
        <dbReference type="Rhea" id="RHEA-COMP:17339"/>
        <dbReference type="Rhea" id="RHEA-COMP:17340"/>
        <dbReference type="ChEBI" id="CHEBI:33019"/>
        <dbReference type="ChEBI" id="CHEBI:61560"/>
        <dbReference type="ChEBI" id="CHEBI:173112"/>
        <dbReference type="EC" id="2.7.7.7"/>
    </reaction>
</comment>
<dbReference type="GO" id="GO:0003887">
    <property type="term" value="F:DNA-directed DNA polymerase activity"/>
    <property type="evidence" value="ECO:0007669"/>
    <property type="project" value="UniProtKB-KW"/>
</dbReference>
<evidence type="ECO:0000256" key="4">
    <source>
        <dbReference type="ARBA" id="ARBA00022695"/>
    </source>
</evidence>
<evidence type="ECO:0000256" key="3">
    <source>
        <dbReference type="ARBA" id="ARBA00022679"/>
    </source>
</evidence>
<dbReference type="Pfam" id="PF13177">
    <property type="entry name" value="DNA_pol3_delta2"/>
    <property type="match status" value="1"/>
</dbReference>
<dbReference type="GO" id="GO:0003677">
    <property type="term" value="F:DNA binding"/>
    <property type="evidence" value="ECO:0007669"/>
    <property type="project" value="InterPro"/>
</dbReference>
<dbReference type="EMBL" id="ACXX02000006">
    <property type="protein sequence ID" value="EGD47835.1"/>
    <property type="molecule type" value="Genomic_DNA"/>
</dbReference>
<dbReference type="STRING" id="588581.Cpap_2238"/>
<dbReference type="OrthoDB" id="9810148at2"/>
<reference evidence="9" key="2">
    <citation type="submission" date="2011-01" db="EMBL/GenBank/DDBJ databases">
        <title>The Non-contiguous Finished genome of Clostridium papyrosolvens.</title>
        <authorList>
            <person name="Lucas S."/>
            <person name="Copeland A."/>
            <person name="Lapidus A."/>
            <person name="Cheng J.-F."/>
            <person name="Goodwin L."/>
            <person name="Pitluck S."/>
            <person name="Misra M."/>
            <person name="Chertkov O."/>
            <person name="Detter J.C."/>
            <person name="Han C."/>
            <person name="Tapia R."/>
            <person name="Land M."/>
            <person name="Hauser L."/>
            <person name="Kyrpides N."/>
            <person name="Ivanova N."/>
            <person name="Pagani I."/>
            <person name="Mouttaki H."/>
            <person name="He Z."/>
            <person name="Zhou J."/>
            <person name="Hemme C.L."/>
            <person name="Woyke T."/>
        </authorList>
    </citation>
    <scope>NUCLEOTIDE SEQUENCE [LARGE SCALE GENOMIC DNA]</scope>
    <source>
        <strain evidence="9">DSM 2782</strain>
    </source>
</reference>
<evidence type="ECO:0000259" key="8">
    <source>
        <dbReference type="Pfam" id="PF09115"/>
    </source>
</evidence>
<evidence type="ECO:0000256" key="1">
    <source>
        <dbReference type="ARBA" id="ARBA00012417"/>
    </source>
</evidence>
<evidence type="ECO:0000256" key="5">
    <source>
        <dbReference type="ARBA" id="ARBA00022705"/>
    </source>
</evidence>
<keyword evidence="3" id="KW-0808">Transferase</keyword>
<dbReference type="InterPro" id="IPR027417">
    <property type="entry name" value="P-loop_NTPase"/>
</dbReference>
<evidence type="ECO:0000256" key="2">
    <source>
        <dbReference type="ARBA" id="ARBA00014363"/>
    </source>
</evidence>
<sequence length="322" mass="36474">MLGHQRILSALRAAVQKDNVSHAYIFEGPDGVGKRDTALKFASMLMCGEEQFPCGVCKSCQLYKEASNPDFHEIIQKDKSISVEEIRNILKGLVIRPLYSKYKVIIINDADAMTIQAQNALLKSLEEPPPYIVFILTVQSSAAVAQTIRSRCQRILFNRLSHEDIMEILESNYGLRKPDWEFIVSYADGVAGTALELAESSHYLELREEVLEITSSLVAAGDADLFKFYDTFERNNDRVDYVLHVILLYFRDLLIYKETGDTSLLINSDKKDMIIRNVGLPFSHVLKCIQAVWDARRGLDSNANFQLAIEVMLMKIKQANNT</sequence>
<accession>F1TCW8</accession>
<dbReference type="SUPFAM" id="SSF52540">
    <property type="entry name" value="P-loop containing nucleoside triphosphate hydrolases"/>
    <property type="match status" value="1"/>
</dbReference>
<comment type="caution">
    <text evidence="9">The sequence shown here is derived from an EMBL/GenBank/DDBJ whole genome shotgun (WGS) entry which is preliminary data.</text>
</comment>
<dbReference type="Pfam" id="PF09115">
    <property type="entry name" value="DNApol3-delta_C"/>
    <property type="match status" value="1"/>
</dbReference>
<keyword evidence="10" id="KW-1185">Reference proteome</keyword>
<protein>
    <recommendedName>
        <fullName evidence="2">DNA polymerase III subunit delta'</fullName>
        <ecNumber evidence="1">2.7.7.7</ecNumber>
    </recommendedName>
</protein>
<dbReference type="Gene3D" id="3.40.50.300">
    <property type="entry name" value="P-loop containing nucleotide triphosphate hydrolases"/>
    <property type="match status" value="1"/>
</dbReference>
<dbReference type="GO" id="GO:0009360">
    <property type="term" value="C:DNA polymerase III complex"/>
    <property type="evidence" value="ECO:0007669"/>
    <property type="project" value="InterPro"/>
</dbReference>
<keyword evidence="5" id="KW-0235">DNA replication</keyword>
<dbReference type="EC" id="2.7.7.7" evidence="1"/>
<feature type="domain" description="DNA polymerase III delta subunit C-terminal" evidence="8">
    <location>
        <begin position="204"/>
        <end position="317"/>
    </location>
</feature>
<evidence type="ECO:0000313" key="9">
    <source>
        <dbReference type="EMBL" id="EGD47835.1"/>
    </source>
</evidence>
<evidence type="ECO:0000256" key="7">
    <source>
        <dbReference type="ARBA" id="ARBA00049244"/>
    </source>
</evidence>
<dbReference type="RefSeq" id="WP_004619186.1">
    <property type="nucleotide sequence ID" value="NZ_ACXX02000006.1"/>
</dbReference>
<dbReference type="PANTHER" id="PTHR11669">
    <property type="entry name" value="REPLICATION FACTOR C / DNA POLYMERASE III GAMMA-TAU SUBUNIT"/>
    <property type="match status" value="1"/>
</dbReference>
<proteinExistence type="predicted"/>
<dbReference type="GO" id="GO:0006261">
    <property type="term" value="P:DNA-templated DNA replication"/>
    <property type="evidence" value="ECO:0007669"/>
    <property type="project" value="TreeGrafter"/>
</dbReference>
<dbReference type="Proteomes" id="UP000003860">
    <property type="component" value="Unassembled WGS sequence"/>
</dbReference>
<name>F1TCW8_9FIRM</name>
<dbReference type="PANTHER" id="PTHR11669:SF8">
    <property type="entry name" value="DNA POLYMERASE III SUBUNIT DELTA"/>
    <property type="match status" value="1"/>
</dbReference>
<evidence type="ECO:0000256" key="6">
    <source>
        <dbReference type="ARBA" id="ARBA00022932"/>
    </source>
</evidence>